<dbReference type="Proteomes" id="UP000321103">
    <property type="component" value="Unassembled WGS sequence"/>
</dbReference>
<dbReference type="Pfam" id="PF18928">
    <property type="entry name" value="DUF5677"/>
    <property type="match status" value="1"/>
</dbReference>
<keyword evidence="2" id="KW-1185">Reference proteome</keyword>
<protein>
    <submittedName>
        <fullName evidence="1">Uncharacterized protein</fullName>
    </submittedName>
</protein>
<dbReference type="AlphaFoldDB" id="A0A512II18"/>
<sequence length="294" mass="33558">MSTEQPQGGSNYREGMVVAARDLAPLRELLRIWDRWQARNPRVEAEDIRQYLYVAGFAVQGFEQARAYLSAVRRVPETALVPLVRAVFEQAVTAQWVALVPDGWKALTQHSGEERSKTAKEFISMGEEPWTQWAEQIRAQLQHDPANLANDHTHWGANFKDRCRELTPSKDFYAHYRLMSEETHPTAGILHQWVRMPLETGGAIRVVKPDVGVDLTWPHQLLTSMIWLAQAVCMLEGNVGRQNYLDRVARDNGAIPRLELSEEHHKRIRKAARRAAREAARATPISMVSDRLAR</sequence>
<dbReference type="RefSeq" id="WP_147017879.1">
    <property type="nucleotide sequence ID" value="NZ_BJZS01000117.1"/>
</dbReference>
<dbReference type="EMBL" id="BJZS01000117">
    <property type="protein sequence ID" value="GEO97307.1"/>
    <property type="molecule type" value="Genomic_DNA"/>
</dbReference>
<dbReference type="STRING" id="388357.GCA_001580365_03876"/>
<reference evidence="1 2" key="1">
    <citation type="submission" date="2019-07" db="EMBL/GenBank/DDBJ databases">
        <title>Whole genome shotgun sequence of Kocuria turfanensis NBRC 107627.</title>
        <authorList>
            <person name="Hosoyama A."/>
            <person name="Uohara A."/>
            <person name="Ohji S."/>
            <person name="Ichikawa N."/>
        </authorList>
    </citation>
    <scope>NUCLEOTIDE SEQUENCE [LARGE SCALE GENOMIC DNA]</scope>
    <source>
        <strain evidence="1 2">NBRC 107627</strain>
    </source>
</reference>
<gene>
    <name evidence="1" type="ORF">KTU01_34300</name>
</gene>
<dbReference type="InterPro" id="IPR043733">
    <property type="entry name" value="DUF5677"/>
</dbReference>
<evidence type="ECO:0000313" key="1">
    <source>
        <dbReference type="EMBL" id="GEO97307.1"/>
    </source>
</evidence>
<comment type="caution">
    <text evidence="1">The sequence shown here is derived from an EMBL/GenBank/DDBJ whole genome shotgun (WGS) entry which is preliminary data.</text>
</comment>
<organism evidence="1 2">
    <name type="scientific">Kocuria turfanensis</name>
    <dbReference type="NCBI Taxonomy" id="388357"/>
    <lineage>
        <taxon>Bacteria</taxon>
        <taxon>Bacillati</taxon>
        <taxon>Actinomycetota</taxon>
        <taxon>Actinomycetes</taxon>
        <taxon>Micrococcales</taxon>
        <taxon>Micrococcaceae</taxon>
        <taxon>Kocuria</taxon>
    </lineage>
</organism>
<name>A0A512II18_9MICC</name>
<proteinExistence type="predicted"/>
<evidence type="ECO:0000313" key="2">
    <source>
        <dbReference type="Proteomes" id="UP000321103"/>
    </source>
</evidence>
<accession>A0A512II18</accession>